<gene>
    <name evidence="1" type="ORF">DFH07DRAFT_715414</name>
</gene>
<evidence type="ECO:0000313" key="2">
    <source>
        <dbReference type="Proteomes" id="UP001215280"/>
    </source>
</evidence>
<dbReference type="EMBL" id="JARJLG010000052">
    <property type="protein sequence ID" value="KAJ7759344.1"/>
    <property type="molecule type" value="Genomic_DNA"/>
</dbReference>
<feature type="non-terminal residue" evidence="1">
    <location>
        <position position="1"/>
    </location>
</feature>
<comment type="caution">
    <text evidence="1">The sequence shown here is derived from an EMBL/GenBank/DDBJ whole genome shotgun (WGS) entry which is preliminary data.</text>
</comment>
<sequence length="181" mass="20229">YSSRLLRRGRGFPLYVPGPQRHHHGGVAIGDVGRINSEGIFDFFFNIFLCADCNANYVPEDFSPLTQYDSRDVVHHEYAAGEYVSTSSVQKVHSIFDCTPPDGAVLAIPLGSHLEKLEHLESMRRYAIKNAESWYKYVNGARGRELTNGSLYLITGCEKSRSWGIAAFQDLTTGTGFQLSF</sequence>
<dbReference type="AlphaFoldDB" id="A0AAD7JBV2"/>
<name>A0AAD7JBV2_9AGAR</name>
<proteinExistence type="predicted"/>
<accession>A0AAD7JBV2</accession>
<keyword evidence="2" id="KW-1185">Reference proteome</keyword>
<evidence type="ECO:0000313" key="1">
    <source>
        <dbReference type="EMBL" id="KAJ7759344.1"/>
    </source>
</evidence>
<reference evidence="1" key="1">
    <citation type="submission" date="2023-03" db="EMBL/GenBank/DDBJ databases">
        <title>Massive genome expansion in bonnet fungi (Mycena s.s.) driven by repeated elements and novel gene families across ecological guilds.</title>
        <authorList>
            <consortium name="Lawrence Berkeley National Laboratory"/>
            <person name="Harder C.B."/>
            <person name="Miyauchi S."/>
            <person name="Viragh M."/>
            <person name="Kuo A."/>
            <person name="Thoen E."/>
            <person name="Andreopoulos B."/>
            <person name="Lu D."/>
            <person name="Skrede I."/>
            <person name="Drula E."/>
            <person name="Henrissat B."/>
            <person name="Morin E."/>
            <person name="Kohler A."/>
            <person name="Barry K."/>
            <person name="LaButti K."/>
            <person name="Morin E."/>
            <person name="Salamov A."/>
            <person name="Lipzen A."/>
            <person name="Mereny Z."/>
            <person name="Hegedus B."/>
            <person name="Baldrian P."/>
            <person name="Stursova M."/>
            <person name="Weitz H."/>
            <person name="Taylor A."/>
            <person name="Grigoriev I.V."/>
            <person name="Nagy L.G."/>
            <person name="Martin F."/>
            <person name="Kauserud H."/>
        </authorList>
    </citation>
    <scope>NUCLEOTIDE SEQUENCE</scope>
    <source>
        <strain evidence="1">CBHHK188m</strain>
    </source>
</reference>
<organism evidence="1 2">
    <name type="scientific">Mycena maculata</name>
    <dbReference type="NCBI Taxonomy" id="230809"/>
    <lineage>
        <taxon>Eukaryota</taxon>
        <taxon>Fungi</taxon>
        <taxon>Dikarya</taxon>
        <taxon>Basidiomycota</taxon>
        <taxon>Agaricomycotina</taxon>
        <taxon>Agaricomycetes</taxon>
        <taxon>Agaricomycetidae</taxon>
        <taxon>Agaricales</taxon>
        <taxon>Marasmiineae</taxon>
        <taxon>Mycenaceae</taxon>
        <taxon>Mycena</taxon>
    </lineage>
</organism>
<dbReference type="Proteomes" id="UP001215280">
    <property type="component" value="Unassembled WGS sequence"/>
</dbReference>
<feature type="non-terminal residue" evidence="1">
    <location>
        <position position="181"/>
    </location>
</feature>
<protein>
    <submittedName>
        <fullName evidence="1">Uncharacterized protein</fullName>
    </submittedName>
</protein>